<gene>
    <name evidence="2" type="ORF">V5O48_007215</name>
</gene>
<dbReference type="EMBL" id="JBAHYK010000371">
    <property type="protein sequence ID" value="KAL0574748.1"/>
    <property type="molecule type" value="Genomic_DNA"/>
</dbReference>
<organism evidence="2 3">
    <name type="scientific">Marasmius crinis-equi</name>
    <dbReference type="NCBI Taxonomy" id="585013"/>
    <lineage>
        <taxon>Eukaryota</taxon>
        <taxon>Fungi</taxon>
        <taxon>Dikarya</taxon>
        <taxon>Basidiomycota</taxon>
        <taxon>Agaricomycotina</taxon>
        <taxon>Agaricomycetes</taxon>
        <taxon>Agaricomycetidae</taxon>
        <taxon>Agaricales</taxon>
        <taxon>Marasmiineae</taxon>
        <taxon>Marasmiaceae</taxon>
        <taxon>Marasmius</taxon>
    </lineage>
</organism>
<keyword evidence="3" id="KW-1185">Reference proteome</keyword>
<accession>A0ABR3FHC8</accession>
<evidence type="ECO:0000256" key="1">
    <source>
        <dbReference type="SAM" id="MobiDB-lite"/>
    </source>
</evidence>
<comment type="caution">
    <text evidence="2">The sequence shown here is derived from an EMBL/GenBank/DDBJ whole genome shotgun (WGS) entry which is preliminary data.</text>
</comment>
<proteinExistence type="predicted"/>
<protein>
    <submittedName>
        <fullName evidence="2">Uncharacterized protein</fullName>
    </submittedName>
</protein>
<evidence type="ECO:0000313" key="2">
    <source>
        <dbReference type="EMBL" id="KAL0574748.1"/>
    </source>
</evidence>
<reference evidence="2 3" key="1">
    <citation type="submission" date="2024-02" db="EMBL/GenBank/DDBJ databases">
        <title>A draft genome for the cacao thread blight pathogen Marasmius crinis-equi.</title>
        <authorList>
            <person name="Cohen S.P."/>
            <person name="Baruah I.K."/>
            <person name="Amoako-Attah I."/>
            <person name="Bukari Y."/>
            <person name="Meinhardt L.W."/>
            <person name="Bailey B.A."/>
        </authorList>
    </citation>
    <scope>NUCLEOTIDE SEQUENCE [LARGE SCALE GENOMIC DNA]</scope>
    <source>
        <strain evidence="2 3">GH-76</strain>
    </source>
</reference>
<name>A0ABR3FHC8_9AGAR</name>
<feature type="region of interest" description="Disordered" evidence="1">
    <location>
        <begin position="206"/>
        <end position="243"/>
    </location>
</feature>
<sequence>MNPRLGIRRDKDIITLDLSRFPSAREAQRLMEQNSQPSGNRLPVCWENLRCPWNERLSKNFLISFIGQYPVYSDEKEQILDHFWQRLERLKSLRQRMSRREGESQDQCNSRRLKVLSAEQTRLRKRSRQDQLFVDRLRVASANANHHPDRDQRREWALTAAVIERLGVPGMSSDESEDPDDKMPERRYTIKARVWRSRKISDLMGRTDQELRQTKRSLYGNAPPGNPPRIRQRVKTPASSQRAAVGQLPINFYSKEWLRGLSPGARGQLSTRDPFQLPKLSSHL</sequence>
<feature type="region of interest" description="Disordered" evidence="1">
    <location>
        <begin position="264"/>
        <end position="284"/>
    </location>
</feature>
<evidence type="ECO:0000313" key="3">
    <source>
        <dbReference type="Proteomes" id="UP001465976"/>
    </source>
</evidence>
<dbReference type="Proteomes" id="UP001465976">
    <property type="component" value="Unassembled WGS sequence"/>
</dbReference>